<dbReference type="EMBL" id="JAVDYJ010000001">
    <property type="protein sequence ID" value="MDR7346919.1"/>
    <property type="molecule type" value="Genomic_DNA"/>
</dbReference>
<dbReference type="PANTHER" id="PTHR33692">
    <property type="entry name" value="RIBOSOME MATURATION FACTOR RIMM"/>
    <property type="match status" value="1"/>
</dbReference>
<dbReference type="NCBIfam" id="TIGR02273">
    <property type="entry name" value="16S_RimM"/>
    <property type="match status" value="1"/>
</dbReference>
<dbReference type="Gene3D" id="2.40.30.60">
    <property type="entry name" value="RimM"/>
    <property type="match status" value="1"/>
</dbReference>
<sequence length="186" mass="21339">MHIDEPWNHKREVRVARIGKPHGIRGEVTVELFTDSPEVRFAQGNVLTLQGHFREHPYTTLTVETTRWHKNILLVKFVECADRTTAETLRNFELYDYIESVADDANSWYADELVGFAVHIDTWDSTAIGEVSNLITRNVQDLLEVRLNDGREFSIPFVEEIVPSISKERDAVLITPPPGLLELNQE</sequence>
<evidence type="ECO:0000256" key="3">
    <source>
        <dbReference type="ARBA" id="ARBA00022552"/>
    </source>
</evidence>
<protein>
    <recommendedName>
        <fullName evidence="5">Ribosome maturation factor RimM</fullName>
    </recommendedName>
</protein>
<proteinExistence type="inferred from homology"/>
<accession>A0ABU2AZZ1</accession>
<dbReference type="PANTHER" id="PTHR33692:SF1">
    <property type="entry name" value="RIBOSOME MATURATION FACTOR RIMM"/>
    <property type="match status" value="1"/>
</dbReference>
<comment type="similarity">
    <text evidence="5">Belongs to the RimM family.</text>
</comment>
<dbReference type="SUPFAM" id="SSF50346">
    <property type="entry name" value="PRC-barrel domain"/>
    <property type="match status" value="1"/>
</dbReference>
<dbReference type="InterPro" id="IPR011033">
    <property type="entry name" value="PRC_barrel-like_sf"/>
</dbReference>
<comment type="subunit">
    <text evidence="5">Binds ribosomal protein uS19.</text>
</comment>
<comment type="function">
    <text evidence="5">An accessory protein needed during the final step in the assembly of 30S ribosomal subunit, possibly for assembly of the head region. Essential for efficient processing of 16S rRNA. May be needed both before and after RbfA during the maturation of 16S rRNA. It has affinity for free ribosomal 30S subunits but not for 70S ribosomes.</text>
</comment>
<feature type="domain" description="RimM N-terminal" evidence="6">
    <location>
        <begin position="15"/>
        <end position="95"/>
    </location>
</feature>
<dbReference type="Gene3D" id="2.30.30.240">
    <property type="entry name" value="PRC-barrel domain"/>
    <property type="match status" value="1"/>
</dbReference>
<keyword evidence="3 5" id="KW-0698">rRNA processing</keyword>
<dbReference type="Pfam" id="PF01782">
    <property type="entry name" value="RimM"/>
    <property type="match status" value="1"/>
</dbReference>
<dbReference type="RefSeq" id="WP_344986223.1">
    <property type="nucleotide sequence ID" value="NZ_BAABHE010000002.1"/>
</dbReference>
<evidence type="ECO:0000256" key="4">
    <source>
        <dbReference type="ARBA" id="ARBA00023186"/>
    </source>
</evidence>
<keyword evidence="9" id="KW-1185">Reference proteome</keyword>
<evidence type="ECO:0000259" key="6">
    <source>
        <dbReference type="Pfam" id="PF01782"/>
    </source>
</evidence>
<dbReference type="InterPro" id="IPR036976">
    <property type="entry name" value="RimM_N_sf"/>
</dbReference>
<dbReference type="InterPro" id="IPR056792">
    <property type="entry name" value="PRC_RimM"/>
</dbReference>
<evidence type="ECO:0000256" key="5">
    <source>
        <dbReference type="HAMAP-Rule" id="MF_00014"/>
    </source>
</evidence>
<keyword evidence="1 5" id="KW-0963">Cytoplasm</keyword>
<evidence type="ECO:0000313" key="8">
    <source>
        <dbReference type="EMBL" id="MDR7346919.1"/>
    </source>
</evidence>
<dbReference type="HAMAP" id="MF_00014">
    <property type="entry name" value="Ribosome_mat_RimM"/>
    <property type="match status" value="1"/>
</dbReference>
<gene>
    <name evidence="5" type="primary">rimM</name>
    <name evidence="8" type="ORF">J2S62_001176</name>
</gene>
<dbReference type="InterPro" id="IPR011961">
    <property type="entry name" value="RimM"/>
</dbReference>
<keyword evidence="2 5" id="KW-0690">Ribosome biogenesis</keyword>
<dbReference type="InterPro" id="IPR009000">
    <property type="entry name" value="Transl_B-barrel_sf"/>
</dbReference>
<feature type="domain" description="Ribosome maturation factor RimM PRC barrel" evidence="7">
    <location>
        <begin position="111"/>
        <end position="180"/>
    </location>
</feature>
<evidence type="ECO:0000259" key="7">
    <source>
        <dbReference type="Pfam" id="PF24986"/>
    </source>
</evidence>
<dbReference type="InterPro" id="IPR002676">
    <property type="entry name" value="RimM_N"/>
</dbReference>
<evidence type="ECO:0000256" key="2">
    <source>
        <dbReference type="ARBA" id="ARBA00022517"/>
    </source>
</evidence>
<comment type="caution">
    <text evidence="8">The sequence shown here is derived from an EMBL/GenBank/DDBJ whole genome shotgun (WGS) entry which is preliminary data.</text>
</comment>
<dbReference type="SUPFAM" id="SSF50447">
    <property type="entry name" value="Translation proteins"/>
    <property type="match status" value="1"/>
</dbReference>
<comment type="subcellular location">
    <subcellularLocation>
        <location evidence="5">Cytoplasm</location>
    </subcellularLocation>
</comment>
<keyword evidence="4 5" id="KW-0143">Chaperone</keyword>
<evidence type="ECO:0000313" key="9">
    <source>
        <dbReference type="Proteomes" id="UP001183794"/>
    </source>
</evidence>
<reference evidence="8 9" key="1">
    <citation type="submission" date="2023-07" db="EMBL/GenBank/DDBJ databases">
        <title>Sequencing the genomes of 1000 actinobacteria strains.</title>
        <authorList>
            <person name="Klenk H.-P."/>
        </authorList>
    </citation>
    <scope>NUCLEOTIDE SEQUENCE [LARGE SCALE GENOMIC DNA]</scope>
    <source>
        <strain evidence="8 9">DSM 22966</strain>
    </source>
</reference>
<name>A0ABU2AZZ1_9MICC</name>
<organism evidence="8 9">
    <name type="scientific">Enteractinococcus fodinae</name>
    <dbReference type="NCBI Taxonomy" id="684663"/>
    <lineage>
        <taxon>Bacteria</taxon>
        <taxon>Bacillati</taxon>
        <taxon>Actinomycetota</taxon>
        <taxon>Actinomycetes</taxon>
        <taxon>Micrococcales</taxon>
        <taxon>Micrococcaceae</taxon>
    </lineage>
</organism>
<evidence type="ECO:0000256" key="1">
    <source>
        <dbReference type="ARBA" id="ARBA00022490"/>
    </source>
</evidence>
<dbReference type="Pfam" id="PF24986">
    <property type="entry name" value="PRC_RimM"/>
    <property type="match status" value="1"/>
</dbReference>
<comment type="domain">
    <text evidence="5">The PRC barrel domain binds ribosomal protein uS19.</text>
</comment>
<dbReference type="Proteomes" id="UP001183794">
    <property type="component" value="Unassembled WGS sequence"/>
</dbReference>